<dbReference type="AlphaFoldDB" id="A0A810L9K1"/>
<proteinExistence type="predicted"/>
<sequence>MLTDHELIAVEPGADSLRLTLRDGAGPVRITTDHVIAATGYRPDLSRLTFLDEQLAGGIATLDGAPAVDRVFQSSVPGLYFTGPVVASSFGPVMRFVHGCDFAAHRLAQHLTGTVTTGRSLARAAG</sequence>
<evidence type="ECO:0008006" key="3">
    <source>
        <dbReference type="Google" id="ProtNLM"/>
    </source>
</evidence>
<organism evidence="1 2">
    <name type="scientific">Actinocatenispora sera</name>
    <dbReference type="NCBI Taxonomy" id="390989"/>
    <lineage>
        <taxon>Bacteria</taxon>
        <taxon>Bacillati</taxon>
        <taxon>Actinomycetota</taxon>
        <taxon>Actinomycetes</taxon>
        <taxon>Micromonosporales</taxon>
        <taxon>Micromonosporaceae</taxon>
        <taxon>Actinocatenispora</taxon>
    </lineage>
</organism>
<dbReference type="Proteomes" id="UP000680750">
    <property type="component" value="Chromosome"/>
</dbReference>
<gene>
    <name evidence="1" type="ORF">Asera_56730</name>
</gene>
<protein>
    <recommendedName>
        <fullName evidence="3">Pyridine nucleotide-disulfide oxidoreductase</fullName>
    </recommendedName>
</protein>
<dbReference type="InterPro" id="IPR036188">
    <property type="entry name" value="FAD/NAD-bd_sf"/>
</dbReference>
<accession>A0A810L9K1</accession>
<dbReference type="EMBL" id="AP023354">
    <property type="protein sequence ID" value="BCJ31565.1"/>
    <property type="molecule type" value="Genomic_DNA"/>
</dbReference>
<dbReference type="KEGG" id="aser:Asera_56730"/>
<evidence type="ECO:0000313" key="1">
    <source>
        <dbReference type="EMBL" id="BCJ31565.1"/>
    </source>
</evidence>
<keyword evidence="2" id="KW-1185">Reference proteome</keyword>
<dbReference type="Gene3D" id="3.50.50.60">
    <property type="entry name" value="FAD/NAD(P)-binding domain"/>
    <property type="match status" value="1"/>
</dbReference>
<evidence type="ECO:0000313" key="2">
    <source>
        <dbReference type="Proteomes" id="UP000680750"/>
    </source>
</evidence>
<reference evidence="1" key="1">
    <citation type="submission" date="2020-08" db="EMBL/GenBank/DDBJ databases">
        <title>Whole genome shotgun sequence of Actinocatenispora sera NBRC 101916.</title>
        <authorList>
            <person name="Komaki H."/>
            <person name="Tamura T."/>
        </authorList>
    </citation>
    <scope>NUCLEOTIDE SEQUENCE</scope>
    <source>
        <strain evidence="1">NBRC 101916</strain>
    </source>
</reference>
<dbReference type="SUPFAM" id="SSF51905">
    <property type="entry name" value="FAD/NAD(P)-binding domain"/>
    <property type="match status" value="1"/>
</dbReference>
<name>A0A810L9K1_9ACTN</name>